<dbReference type="Proteomes" id="UP000198661">
    <property type="component" value="Unassembled WGS sequence"/>
</dbReference>
<evidence type="ECO:0000313" key="1">
    <source>
        <dbReference type="EMBL" id="SFF70567.1"/>
    </source>
</evidence>
<accession>A0A1I2KZF7</accession>
<name>A0A1I2KZF7_9BACL</name>
<dbReference type="OrthoDB" id="2839473at2"/>
<organism evidence="1 2">
    <name type="scientific">Planifilum fulgidum</name>
    <dbReference type="NCBI Taxonomy" id="201973"/>
    <lineage>
        <taxon>Bacteria</taxon>
        <taxon>Bacillati</taxon>
        <taxon>Bacillota</taxon>
        <taxon>Bacilli</taxon>
        <taxon>Bacillales</taxon>
        <taxon>Thermoactinomycetaceae</taxon>
        <taxon>Planifilum</taxon>
    </lineage>
</organism>
<proteinExistence type="predicted"/>
<reference evidence="1 2" key="1">
    <citation type="submission" date="2016-10" db="EMBL/GenBank/DDBJ databases">
        <authorList>
            <person name="de Groot N.N."/>
        </authorList>
    </citation>
    <scope>NUCLEOTIDE SEQUENCE [LARGE SCALE GENOMIC DNA]</scope>
    <source>
        <strain evidence="1 2">DSM 44945</strain>
    </source>
</reference>
<dbReference type="EMBL" id="FOOK01000003">
    <property type="protein sequence ID" value="SFF70567.1"/>
    <property type="molecule type" value="Genomic_DNA"/>
</dbReference>
<protein>
    <submittedName>
        <fullName evidence="1">Uncharacterized conserved protein YjgD, DUF1641 family</fullName>
    </submittedName>
</protein>
<evidence type="ECO:0000313" key="2">
    <source>
        <dbReference type="Proteomes" id="UP000198661"/>
    </source>
</evidence>
<dbReference type="InterPro" id="IPR012440">
    <property type="entry name" value="DUF1641"/>
</dbReference>
<dbReference type="STRING" id="201973.SAMN04488025_10350"/>
<dbReference type="RefSeq" id="WP_092035697.1">
    <property type="nucleotide sequence ID" value="NZ_FOOK01000003.1"/>
</dbReference>
<gene>
    <name evidence="1" type="ORF">SAMN04488025_10350</name>
</gene>
<dbReference type="Pfam" id="PF07849">
    <property type="entry name" value="DUF1641"/>
    <property type="match status" value="1"/>
</dbReference>
<dbReference type="AlphaFoldDB" id="A0A1I2KZF7"/>
<sequence length="183" mass="19893">MEDITRISGREGDREEDALRSMTAEMAGRLAEKGGVALELLDDILQPETQALLRRLSGASDSLCRLLDLVQRLEESGVLKTLAEMAELLDRIKWAWTGSMAAAAAERAGKAIEAADDLVQKGYPELVDGVLTAVESAREELRDTGGSPSLFRLLKTMRDPEVREGIYFLLSFAKALSKGLKGG</sequence>
<keyword evidence="2" id="KW-1185">Reference proteome</keyword>